<evidence type="ECO:0000256" key="1">
    <source>
        <dbReference type="SAM" id="MobiDB-lite"/>
    </source>
</evidence>
<dbReference type="InParanoid" id="F4S4T8"/>
<sequence>MSLDSNQQEIIKKLKTTSTITSSTTSPPSDSDSDSNANSITSSNPSSSKSKSKPKPKSHSTNIHPSNLINQTETNHHQSNTQSNSNSNSNLSSNSNSNLSSKRLTRSTYIGDEDHSTSNRKRSSSSDSENGWIPPPPLLPLQTEFLITNQLSNSSLIQSIHQTTNNTHHTLRLAHLKCPDSSSTTDQLDTTSSLETPSFRLIHESELLLGSKRNKSESIQMIKSQPNENENENQASNLIFLKKHKTYEMLEKRSKRLEKEKLIHERFKLKSHLNLLKNPMGIDWKTVRSITLRRIKEEERRINQNLNHLASDTNHHQQHQISLGNDGERENEKVERMRWIMVKEAQETLERYDKLLDTRKPVIKARQVLAPPPPPLISISETLPVNSPQSTSPPPIVTHKRQLPASDRNVSKRSKTKICESEEPVTRPLHISLKLKAPIPKPSTSVSKTKIKIKPKGTVSLNTKQAKVETESSSEGEAEEETEEEEDRSVSEVPEEPNRKRTKRSGSLNPSTKEPHPAGSIVVPIKGRESLYESENLRRMILEDGLIVGGERRRKVGRKVYGFGVKVPELKSIKFESYLIRLDSMSLQQGLKYSPFLNLNEVLPSHPSSSSSSLEESKKEGNVVQDDDEFGKDWIEFDPRLEEIKALVTKRDEFGMNSGYFDLVDELEGLEDEMKVKGEGKSLRRLMWERVVLSKEEIND</sequence>
<organism evidence="3">
    <name type="scientific">Melampsora larici-populina (strain 98AG31 / pathotype 3-4-7)</name>
    <name type="common">Poplar leaf rust fungus</name>
    <dbReference type="NCBI Taxonomy" id="747676"/>
    <lineage>
        <taxon>Eukaryota</taxon>
        <taxon>Fungi</taxon>
        <taxon>Dikarya</taxon>
        <taxon>Basidiomycota</taxon>
        <taxon>Pucciniomycotina</taxon>
        <taxon>Pucciniomycetes</taxon>
        <taxon>Pucciniales</taxon>
        <taxon>Melampsoraceae</taxon>
        <taxon>Melampsora</taxon>
    </lineage>
</organism>
<gene>
    <name evidence="2" type="ORF">MELLADRAFT_118069</name>
</gene>
<evidence type="ECO:0008006" key="4">
    <source>
        <dbReference type="Google" id="ProtNLM"/>
    </source>
</evidence>
<dbReference type="eggNOG" id="ENOG502RB79">
    <property type="taxonomic scope" value="Eukaryota"/>
</dbReference>
<dbReference type="Proteomes" id="UP000001072">
    <property type="component" value="Unassembled WGS sequence"/>
</dbReference>
<dbReference type="RefSeq" id="XP_007416389.1">
    <property type="nucleotide sequence ID" value="XM_007416327.1"/>
</dbReference>
<feature type="compositionally biased region" description="Polar residues" evidence="1">
    <location>
        <begin position="61"/>
        <end position="73"/>
    </location>
</feature>
<reference evidence="3" key="1">
    <citation type="journal article" date="2011" name="Proc. Natl. Acad. Sci. U.S.A.">
        <title>Obligate biotrophy features unraveled by the genomic analysis of rust fungi.</title>
        <authorList>
            <person name="Duplessis S."/>
            <person name="Cuomo C.A."/>
            <person name="Lin Y.-C."/>
            <person name="Aerts A."/>
            <person name="Tisserant E."/>
            <person name="Veneault-Fourrey C."/>
            <person name="Joly D.L."/>
            <person name="Hacquard S."/>
            <person name="Amselem J."/>
            <person name="Cantarel B.L."/>
            <person name="Chiu R."/>
            <person name="Coutinho P.M."/>
            <person name="Feau N."/>
            <person name="Field M."/>
            <person name="Frey P."/>
            <person name="Gelhaye E."/>
            <person name="Goldberg J."/>
            <person name="Grabherr M.G."/>
            <person name="Kodira C.D."/>
            <person name="Kohler A."/>
            <person name="Kuees U."/>
            <person name="Lindquist E.A."/>
            <person name="Lucas S.M."/>
            <person name="Mago R."/>
            <person name="Mauceli E."/>
            <person name="Morin E."/>
            <person name="Murat C."/>
            <person name="Pangilinan J.L."/>
            <person name="Park R."/>
            <person name="Pearson M."/>
            <person name="Quesneville H."/>
            <person name="Rouhier N."/>
            <person name="Sakthikumar S."/>
            <person name="Salamov A.A."/>
            <person name="Schmutz J."/>
            <person name="Selles B."/>
            <person name="Shapiro H."/>
            <person name="Tanguay P."/>
            <person name="Tuskan G.A."/>
            <person name="Henrissat B."/>
            <person name="Van de Peer Y."/>
            <person name="Rouze P."/>
            <person name="Ellis J.G."/>
            <person name="Dodds P.N."/>
            <person name="Schein J.E."/>
            <person name="Zhong S."/>
            <person name="Hamelin R.C."/>
            <person name="Grigoriev I.V."/>
            <person name="Szabo L.J."/>
            <person name="Martin F."/>
        </authorList>
    </citation>
    <scope>NUCLEOTIDE SEQUENCE [LARGE SCALE GENOMIC DNA]</scope>
    <source>
        <strain evidence="3">98AG31 / pathotype 3-4-7</strain>
    </source>
</reference>
<feature type="compositionally biased region" description="Low complexity" evidence="1">
    <location>
        <begin position="16"/>
        <end position="49"/>
    </location>
</feature>
<evidence type="ECO:0000313" key="2">
    <source>
        <dbReference type="EMBL" id="EGG00370.1"/>
    </source>
</evidence>
<dbReference type="AlphaFoldDB" id="F4S4T8"/>
<keyword evidence="3" id="KW-1185">Reference proteome</keyword>
<proteinExistence type="predicted"/>
<dbReference type="STRING" id="747676.F4S4T8"/>
<dbReference type="EMBL" id="GL883148">
    <property type="protein sequence ID" value="EGG00370.1"/>
    <property type="molecule type" value="Genomic_DNA"/>
</dbReference>
<feature type="compositionally biased region" description="Polar residues" evidence="1">
    <location>
        <begin position="379"/>
        <end position="390"/>
    </location>
</feature>
<dbReference type="KEGG" id="mlr:MELLADRAFT_118069"/>
<accession>F4S4T8</accession>
<feature type="region of interest" description="Disordered" evidence="1">
    <location>
        <begin position="308"/>
        <end position="330"/>
    </location>
</feature>
<name>F4S4T8_MELLP</name>
<dbReference type="OrthoDB" id="2502326at2759"/>
<dbReference type="GeneID" id="18926154"/>
<dbReference type="VEuPathDB" id="FungiDB:MELLADRAFT_118069"/>
<dbReference type="HOGENOM" id="CLU_473370_0_0_1"/>
<protein>
    <recommendedName>
        <fullName evidence="4">Something about silencing protein 4 domain-containing protein</fullName>
    </recommendedName>
</protein>
<feature type="region of interest" description="Disordered" evidence="1">
    <location>
        <begin position="1"/>
        <end position="136"/>
    </location>
</feature>
<evidence type="ECO:0000313" key="3">
    <source>
        <dbReference type="Proteomes" id="UP000001072"/>
    </source>
</evidence>
<feature type="region of interest" description="Disordered" evidence="1">
    <location>
        <begin position="379"/>
        <end position="522"/>
    </location>
</feature>
<feature type="compositionally biased region" description="Acidic residues" evidence="1">
    <location>
        <begin position="472"/>
        <end position="487"/>
    </location>
</feature>
<feature type="compositionally biased region" description="Low complexity" evidence="1">
    <location>
        <begin position="77"/>
        <end position="101"/>
    </location>
</feature>